<evidence type="ECO:0000256" key="7">
    <source>
        <dbReference type="ARBA" id="ARBA00035159"/>
    </source>
</evidence>
<evidence type="ECO:0000256" key="3">
    <source>
        <dbReference type="ARBA" id="ARBA00022827"/>
    </source>
</evidence>
<gene>
    <name evidence="8" type="ORF">KIP89_11305</name>
</gene>
<accession>A0ABS5R860</accession>
<dbReference type="EC" id="1.14.13.148" evidence="6"/>
<sequence length="452" mass="51714">MSIRVAIIGAGPSGMAMLRAFQSAQKKGAEIPEFVCFEKQSDWGGIWNYTWRTGLDQYGEPVHGSMYRYLWSNGPKECLEFSDYTFEEHFGRPIPSYPPRAVLHDYIMGRVEKAGLKPSVRFNSPVRWVDYSDETGKFTLTVKDLVKDHLYSEAFDYVIVASGHFSTPNVPYFPGIDMFPGRVMHAHDFRAADEFVGKDLLIVGSSYSAEDIASQCYKYGARSITFSYRTRRSNFKWPSCFTEKPLLEKLDGRVAHFIDGTTAEVDAVILCTGYLHHYPFLPDDMRLKSANRMNPPDLYKGVMWEKNPKLFYLGMQDQYYTFNMFDAQAWYVRDIILGRIALPPAEAISADIARWLEKEGTIETAFDAIDFQTDYMKELIPATDYPMFDLDAVAALFKVWEHDKERDIMGYRDNSYTSIMTGNQAPPHHTKWLEALDDSFEAFINPAAVAAE</sequence>
<dbReference type="Gene3D" id="3.50.50.60">
    <property type="entry name" value="FAD/NAD(P)-binding domain"/>
    <property type="match status" value="2"/>
</dbReference>
<evidence type="ECO:0000313" key="8">
    <source>
        <dbReference type="EMBL" id="MBS9477697.1"/>
    </source>
</evidence>
<name>A0ABS5R860_9HYPH</name>
<dbReference type="RefSeq" id="WP_213755547.1">
    <property type="nucleotide sequence ID" value="NZ_JAHCQH010000016.1"/>
</dbReference>
<comment type="caution">
    <text evidence="8">The sequence shown here is derived from an EMBL/GenBank/DDBJ whole genome shotgun (WGS) entry which is preliminary data.</text>
</comment>
<dbReference type="Proteomes" id="UP001166585">
    <property type="component" value="Unassembled WGS sequence"/>
</dbReference>
<dbReference type="Pfam" id="PF00743">
    <property type="entry name" value="FMO-like"/>
    <property type="match status" value="2"/>
</dbReference>
<dbReference type="InterPro" id="IPR020946">
    <property type="entry name" value="Flavin_mOase-like"/>
</dbReference>
<keyword evidence="4" id="KW-0521">NADP</keyword>
<comment type="similarity">
    <text evidence="1">Belongs to the FMO family.</text>
</comment>
<reference evidence="8" key="1">
    <citation type="submission" date="2021-05" db="EMBL/GenBank/DDBJ databases">
        <authorList>
            <person name="Sun Q."/>
            <person name="Inoue M."/>
        </authorList>
    </citation>
    <scope>NUCLEOTIDE SEQUENCE</scope>
    <source>
        <strain evidence="8">VKM B-3255</strain>
    </source>
</reference>
<dbReference type="PIRSF" id="PIRSF000332">
    <property type="entry name" value="FMO"/>
    <property type="match status" value="1"/>
</dbReference>
<dbReference type="InterPro" id="IPR000960">
    <property type="entry name" value="Flavin_mOase"/>
</dbReference>
<evidence type="ECO:0000256" key="6">
    <source>
        <dbReference type="ARBA" id="ARBA00034528"/>
    </source>
</evidence>
<protein>
    <recommendedName>
        <fullName evidence="7">Trimethylamine monooxygenase</fullName>
        <ecNumber evidence="6">1.14.13.148</ecNumber>
    </recommendedName>
</protein>
<dbReference type="InterPro" id="IPR036188">
    <property type="entry name" value="FAD/NAD-bd_sf"/>
</dbReference>
<dbReference type="PANTHER" id="PTHR23023">
    <property type="entry name" value="DIMETHYLANILINE MONOOXYGENASE"/>
    <property type="match status" value="1"/>
</dbReference>
<evidence type="ECO:0000256" key="4">
    <source>
        <dbReference type="ARBA" id="ARBA00022857"/>
    </source>
</evidence>
<evidence type="ECO:0000256" key="2">
    <source>
        <dbReference type="ARBA" id="ARBA00022630"/>
    </source>
</evidence>
<proteinExistence type="inferred from homology"/>
<evidence type="ECO:0000256" key="1">
    <source>
        <dbReference type="ARBA" id="ARBA00009183"/>
    </source>
</evidence>
<keyword evidence="2" id="KW-0285">Flavoprotein</keyword>
<dbReference type="EMBL" id="JAHCQH010000016">
    <property type="protein sequence ID" value="MBS9477697.1"/>
    <property type="molecule type" value="Genomic_DNA"/>
</dbReference>
<keyword evidence="9" id="KW-1185">Reference proteome</keyword>
<keyword evidence="3" id="KW-0274">FAD</keyword>
<keyword evidence="5" id="KW-0560">Oxidoreductase</keyword>
<organism evidence="8 9">
    <name type="scientific">Ancylobacter radicis</name>
    <dbReference type="NCBI Taxonomy" id="2836179"/>
    <lineage>
        <taxon>Bacteria</taxon>
        <taxon>Pseudomonadati</taxon>
        <taxon>Pseudomonadota</taxon>
        <taxon>Alphaproteobacteria</taxon>
        <taxon>Hyphomicrobiales</taxon>
        <taxon>Xanthobacteraceae</taxon>
        <taxon>Ancylobacter</taxon>
    </lineage>
</organism>
<evidence type="ECO:0000256" key="5">
    <source>
        <dbReference type="ARBA" id="ARBA00023002"/>
    </source>
</evidence>
<dbReference type="SUPFAM" id="SSF51905">
    <property type="entry name" value="FAD/NAD(P)-binding domain"/>
    <property type="match status" value="2"/>
</dbReference>
<evidence type="ECO:0000313" key="9">
    <source>
        <dbReference type="Proteomes" id="UP001166585"/>
    </source>
</evidence>
<dbReference type="InterPro" id="IPR050346">
    <property type="entry name" value="FMO-like"/>
</dbReference>